<accession>A0A6N7XTZ3</accession>
<dbReference type="Proteomes" id="UP000469523">
    <property type="component" value="Unassembled WGS sequence"/>
</dbReference>
<dbReference type="InterPro" id="IPR036779">
    <property type="entry name" value="LysM_dom_sf"/>
</dbReference>
<keyword evidence="4" id="KW-1185">Reference proteome</keyword>
<evidence type="ECO:0000313" key="4">
    <source>
        <dbReference type="Proteomes" id="UP000469523"/>
    </source>
</evidence>
<evidence type="ECO:0000256" key="1">
    <source>
        <dbReference type="SAM" id="Phobius"/>
    </source>
</evidence>
<keyword evidence="1" id="KW-0472">Membrane</keyword>
<comment type="caution">
    <text evidence="3">The sequence shown here is derived from an EMBL/GenBank/DDBJ whole genome shotgun (WGS) entry which is preliminary data.</text>
</comment>
<organism evidence="3 4">
    <name type="scientific">Tissierella pigra</name>
    <dbReference type="NCBI Taxonomy" id="2607614"/>
    <lineage>
        <taxon>Bacteria</taxon>
        <taxon>Bacillati</taxon>
        <taxon>Bacillota</taxon>
        <taxon>Tissierellia</taxon>
        <taxon>Tissierellales</taxon>
        <taxon>Tissierellaceae</taxon>
        <taxon>Tissierella</taxon>
    </lineage>
</organism>
<dbReference type="InterPro" id="IPR018392">
    <property type="entry name" value="LysM"/>
</dbReference>
<evidence type="ECO:0000313" key="3">
    <source>
        <dbReference type="EMBL" id="MST99954.1"/>
    </source>
</evidence>
<gene>
    <name evidence="3" type="ORF">FYJ83_00555</name>
</gene>
<dbReference type="Pfam" id="PF01476">
    <property type="entry name" value="LysM"/>
    <property type="match status" value="1"/>
</dbReference>
<evidence type="ECO:0000259" key="2">
    <source>
        <dbReference type="PROSITE" id="PS51782"/>
    </source>
</evidence>
<feature type="transmembrane region" description="Helical" evidence="1">
    <location>
        <begin position="12"/>
        <end position="32"/>
    </location>
</feature>
<keyword evidence="1" id="KW-0812">Transmembrane</keyword>
<dbReference type="AlphaFoldDB" id="A0A6N7XTZ3"/>
<keyword evidence="1" id="KW-1133">Transmembrane helix</keyword>
<dbReference type="SMART" id="SM00257">
    <property type="entry name" value="LysM"/>
    <property type="match status" value="1"/>
</dbReference>
<dbReference type="Gene3D" id="3.10.350.10">
    <property type="entry name" value="LysM domain"/>
    <property type="match status" value="1"/>
</dbReference>
<dbReference type="SUPFAM" id="SSF54106">
    <property type="entry name" value="LysM domain"/>
    <property type="match status" value="1"/>
</dbReference>
<reference evidence="3 4" key="1">
    <citation type="submission" date="2019-09" db="EMBL/GenBank/DDBJ databases">
        <title>In-depth cultivation of the pig gut microbiome towards novel bacterial diversity and tailored functional studies.</title>
        <authorList>
            <person name="Wylensek D."/>
            <person name="Hitch T.C.A."/>
            <person name="Clavel T."/>
        </authorList>
    </citation>
    <scope>NUCLEOTIDE SEQUENCE [LARGE SCALE GENOMIC DNA]</scope>
    <source>
        <strain evidence="3 4">WCA3-693-APC-4?</strain>
    </source>
</reference>
<feature type="domain" description="LysM" evidence="2">
    <location>
        <begin position="47"/>
        <end position="97"/>
    </location>
</feature>
<dbReference type="RefSeq" id="WP_154438043.1">
    <property type="nucleotide sequence ID" value="NZ_JAHLPJ010000001.1"/>
</dbReference>
<dbReference type="CDD" id="cd00118">
    <property type="entry name" value="LysM"/>
    <property type="match status" value="1"/>
</dbReference>
<protein>
    <submittedName>
        <fullName evidence="3">LysM peptidoglycan-binding domain-containing protein</fullName>
    </submittedName>
</protein>
<dbReference type="EMBL" id="VUNQ01000001">
    <property type="protein sequence ID" value="MST99954.1"/>
    <property type="molecule type" value="Genomic_DNA"/>
</dbReference>
<dbReference type="PROSITE" id="PS51782">
    <property type="entry name" value="LYSM"/>
    <property type="match status" value="1"/>
</dbReference>
<proteinExistence type="predicted"/>
<sequence length="101" mass="11902">MKKRYKIINKNRFYSFITSSFIILSLVIFSLLTTNKVHSSIYKIDYKEVKVAEGDTLWTIAMNHLPSNMDIRRMVYEIKEFNDMDSGYIYPGNIIKVPVIK</sequence>
<name>A0A6N7XTZ3_9FIRM</name>